<gene>
    <name evidence="2" type="ORF">GCM10010961_13560</name>
</gene>
<accession>A0A8J3MBX1</accession>
<organism evidence="2 3">
    <name type="scientific">Pseudodonghicola xiamenensis</name>
    <dbReference type="NCBI Taxonomy" id="337702"/>
    <lineage>
        <taxon>Bacteria</taxon>
        <taxon>Pseudomonadati</taxon>
        <taxon>Pseudomonadota</taxon>
        <taxon>Alphaproteobacteria</taxon>
        <taxon>Rhodobacterales</taxon>
        <taxon>Paracoccaceae</taxon>
        <taxon>Pseudodonghicola</taxon>
    </lineage>
</organism>
<name>A0A8J3MBX1_9RHOB</name>
<feature type="transmembrane region" description="Helical" evidence="1">
    <location>
        <begin position="93"/>
        <end position="111"/>
    </location>
</feature>
<dbReference type="EMBL" id="BNAP01000003">
    <property type="protein sequence ID" value="GHG85996.1"/>
    <property type="molecule type" value="Genomic_DNA"/>
</dbReference>
<reference evidence="2" key="2">
    <citation type="submission" date="2020-09" db="EMBL/GenBank/DDBJ databases">
        <authorList>
            <person name="Sun Q."/>
            <person name="Zhou Y."/>
        </authorList>
    </citation>
    <scope>NUCLEOTIDE SEQUENCE</scope>
    <source>
        <strain evidence="2">CGMCC 1.7081</strain>
    </source>
</reference>
<dbReference type="AlphaFoldDB" id="A0A8J3MBX1"/>
<sequence>MTRAYSRRAHALMAVPLYAGPLLAGWSDAPAGVAAVLIALTFLARIMAGRLPPRPETPLPLTLMALLLNQSFLVLALYAAGLALTWLGGPLALPLWLPLALTGLGAALLILRHPADPDPHETVDLLEEALEDIDPPAPFEEREQTNAPDPEVVEATGRAIAALWALPADARAESCDDIVQELEDRTGPRAFPILLEEIGEGDPAVDRAMIRYLLRPPIRQWLVAEGADLRFAFDLLLQSGDPAIESDLVQLIKTLLDEGAPVSALPTPETLRHRAETLPALIPLIARVTQATTTEADRDA</sequence>
<dbReference type="RefSeq" id="WP_028092636.1">
    <property type="nucleotide sequence ID" value="NZ_BNAP01000003.1"/>
</dbReference>
<keyword evidence="1" id="KW-0812">Transmembrane</keyword>
<proteinExistence type="predicted"/>
<protein>
    <submittedName>
        <fullName evidence="2">Uncharacterized protein</fullName>
    </submittedName>
</protein>
<comment type="caution">
    <text evidence="2">The sequence shown here is derived from an EMBL/GenBank/DDBJ whole genome shotgun (WGS) entry which is preliminary data.</text>
</comment>
<keyword evidence="1" id="KW-0472">Membrane</keyword>
<feature type="transmembrane region" description="Helical" evidence="1">
    <location>
        <begin position="29"/>
        <end position="48"/>
    </location>
</feature>
<reference evidence="2" key="1">
    <citation type="journal article" date="2014" name="Int. J. Syst. Evol. Microbiol.">
        <title>Complete genome sequence of Corynebacterium casei LMG S-19264T (=DSM 44701T), isolated from a smear-ripened cheese.</title>
        <authorList>
            <consortium name="US DOE Joint Genome Institute (JGI-PGF)"/>
            <person name="Walter F."/>
            <person name="Albersmeier A."/>
            <person name="Kalinowski J."/>
            <person name="Ruckert C."/>
        </authorList>
    </citation>
    <scope>NUCLEOTIDE SEQUENCE</scope>
    <source>
        <strain evidence="2">CGMCC 1.7081</strain>
    </source>
</reference>
<keyword evidence="3" id="KW-1185">Reference proteome</keyword>
<evidence type="ECO:0000313" key="3">
    <source>
        <dbReference type="Proteomes" id="UP000611500"/>
    </source>
</evidence>
<dbReference type="Proteomes" id="UP000611500">
    <property type="component" value="Unassembled WGS sequence"/>
</dbReference>
<evidence type="ECO:0000313" key="2">
    <source>
        <dbReference type="EMBL" id="GHG85996.1"/>
    </source>
</evidence>
<evidence type="ECO:0000256" key="1">
    <source>
        <dbReference type="SAM" id="Phobius"/>
    </source>
</evidence>
<feature type="transmembrane region" description="Helical" evidence="1">
    <location>
        <begin position="60"/>
        <end position="87"/>
    </location>
</feature>
<keyword evidence="1" id="KW-1133">Transmembrane helix</keyword>